<feature type="compositionally biased region" description="Basic and acidic residues" evidence="9">
    <location>
        <begin position="251"/>
        <end position="263"/>
    </location>
</feature>
<evidence type="ECO:0000256" key="1">
    <source>
        <dbReference type="ARBA" id="ARBA00004123"/>
    </source>
</evidence>
<feature type="region of interest" description="Disordered" evidence="9">
    <location>
        <begin position="320"/>
        <end position="372"/>
    </location>
</feature>
<feature type="compositionally biased region" description="Polar residues" evidence="9">
    <location>
        <begin position="355"/>
        <end position="364"/>
    </location>
</feature>
<feature type="compositionally biased region" description="Low complexity" evidence="9">
    <location>
        <begin position="226"/>
        <end position="241"/>
    </location>
</feature>
<dbReference type="GO" id="GO:0005737">
    <property type="term" value="C:cytoplasm"/>
    <property type="evidence" value="ECO:0007669"/>
    <property type="project" value="UniProtKB-SubCell"/>
</dbReference>
<organism evidence="10 11">
    <name type="scientific">Hebeloma cylindrosporum</name>
    <dbReference type="NCBI Taxonomy" id="76867"/>
    <lineage>
        <taxon>Eukaryota</taxon>
        <taxon>Fungi</taxon>
        <taxon>Dikarya</taxon>
        <taxon>Basidiomycota</taxon>
        <taxon>Agaricomycotina</taxon>
        <taxon>Agaricomycetes</taxon>
        <taxon>Agaricomycetidae</taxon>
        <taxon>Agaricales</taxon>
        <taxon>Agaricineae</taxon>
        <taxon>Hymenogastraceae</taxon>
        <taxon>Hebeloma</taxon>
    </lineage>
</organism>
<evidence type="ECO:0000256" key="9">
    <source>
        <dbReference type="SAM" id="MobiDB-lite"/>
    </source>
</evidence>
<dbReference type="Pfam" id="PF08528">
    <property type="entry name" value="Whi5"/>
    <property type="match status" value="1"/>
</dbReference>
<feature type="region of interest" description="Disordered" evidence="9">
    <location>
        <begin position="606"/>
        <end position="625"/>
    </location>
</feature>
<accession>A0A0C2YFQ5</accession>
<evidence type="ECO:0000256" key="5">
    <source>
        <dbReference type="ARBA" id="ARBA00022491"/>
    </source>
</evidence>
<dbReference type="GO" id="GO:0005634">
    <property type="term" value="C:nucleus"/>
    <property type="evidence" value="ECO:0007669"/>
    <property type="project" value="UniProtKB-SubCell"/>
</dbReference>
<feature type="compositionally biased region" description="Low complexity" evidence="9">
    <location>
        <begin position="327"/>
        <end position="338"/>
    </location>
</feature>
<feature type="region of interest" description="Disordered" evidence="9">
    <location>
        <begin position="175"/>
        <end position="268"/>
    </location>
</feature>
<dbReference type="AlphaFoldDB" id="A0A0C2YFQ5"/>
<comment type="subcellular location">
    <subcellularLocation>
        <location evidence="2">Cytoplasm</location>
    </subcellularLocation>
    <subcellularLocation>
        <location evidence="1">Nucleus</location>
    </subcellularLocation>
</comment>
<evidence type="ECO:0000256" key="7">
    <source>
        <dbReference type="ARBA" id="ARBA00023163"/>
    </source>
</evidence>
<evidence type="ECO:0000313" key="10">
    <source>
        <dbReference type="EMBL" id="KIM39897.1"/>
    </source>
</evidence>
<dbReference type="STRING" id="686832.A0A0C2YFQ5"/>
<evidence type="ECO:0000256" key="4">
    <source>
        <dbReference type="ARBA" id="ARBA00022490"/>
    </source>
</evidence>
<gene>
    <name evidence="10" type="ORF">M413DRAFT_74185</name>
</gene>
<feature type="region of interest" description="Disordered" evidence="9">
    <location>
        <begin position="403"/>
        <end position="536"/>
    </location>
</feature>
<feature type="compositionally biased region" description="Polar residues" evidence="9">
    <location>
        <begin position="111"/>
        <end position="121"/>
    </location>
</feature>
<dbReference type="OrthoDB" id="2163387at2759"/>
<reference evidence="10 11" key="1">
    <citation type="submission" date="2014-04" db="EMBL/GenBank/DDBJ databases">
        <authorList>
            <consortium name="DOE Joint Genome Institute"/>
            <person name="Kuo A."/>
            <person name="Gay G."/>
            <person name="Dore J."/>
            <person name="Kohler A."/>
            <person name="Nagy L.G."/>
            <person name="Floudas D."/>
            <person name="Copeland A."/>
            <person name="Barry K.W."/>
            <person name="Cichocki N."/>
            <person name="Veneault-Fourrey C."/>
            <person name="LaButti K."/>
            <person name="Lindquist E.A."/>
            <person name="Lipzen A."/>
            <person name="Lundell T."/>
            <person name="Morin E."/>
            <person name="Murat C."/>
            <person name="Sun H."/>
            <person name="Tunlid A."/>
            <person name="Henrissat B."/>
            <person name="Grigoriev I.V."/>
            <person name="Hibbett D.S."/>
            <person name="Martin F."/>
            <person name="Nordberg H.P."/>
            <person name="Cantor M.N."/>
            <person name="Hua S.X."/>
        </authorList>
    </citation>
    <scope>NUCLEOTIDE SEQUENCE [LARGE SCALE GENOMIC DNA]</scope>
    <source>
        <strain evidence="11">h7</strain>
    </source>
</reference>
<evidence type="ECO:0000256" key="6">
    <source>
        <dbReference type="ARBA" id="ARBA00023015"/>
    </source>
</evidence>
<keyword evidence="5" id="KW-0678">Repressor</keyword>
<evidence type="ECO:0000256" key="2">
    <source>
        <dbReference type="ARBA" id="ARBA00004496"/>
    </source>
</evidence>
<evidence type="ECO:0000256" key="8">
    <source>
        <dbReference type="ARBA" id="ARBA00023242"/>
    </source>
</evidence>
<name>A0A0C2YFQ5_HEBCY</name>
<proteinExistence type="inferred from homology"/>
<keyword evidence="4" id="KW-0963">Cytoplasm</keyword>
<protein>
    <submittedName>
        <fullName evidence="10">Uncharacterized protein</fullName>
    </submittedName>
</protein>
<feature type="region of interest" description="Disordered" evidence="9">
    <location>
        <begin position="1"/>
        <end position="39"/>
    </location>
</feature>
<feature type="compositionally biased region" description="Polar residues" evidence="9">
    <location>
        <begin position="23"/>
        <end position="34"/>
    </location>
</feature>
<dbReference type="HOGENOM" id="CLU_030372_0_0_1"/>
<feature type="compositionally biased region" description="Polar residues" evidence="9">
    <location>
        <begin position="422"/>
        <end position="441"/>
    </location>
</feature>
<dbReference type="InterPro" id="IPR013734">
    <property type="entry name" value="TF_Nrm1/Whi5"/>
</dbReference>
<feature type="compositionally biased region" description="Polar residues" evidence="9">
    <location>
        <begin position="452"/>
        <end position="462"/>
    </location>
</feature>
<feature type="compositionally biased region" description="Polar residues" evidence="9">
    <location>
        <begin position="476"/>
        <end position="494"/>
    </location>
</feature>
<dbReference type="Proteomes" id="UP000053424">
    <property type="component" value="Unassembled WGS sequence"/>
</dbReference>
<dbReference type="EMBL" id="KN831784">
    <property type="protein sequence ID" value="KIM39897.1"/>
    <property type="molecule type" value="Genomic_DNA"/>
</dbReference>
<comment type="similarity">
    <text evidence="3">Belongs to the WHI5/NRM1 family.</text>
</comment>
<keyword evidence="6" id="KW-0805">Transcription regulation</keyword>
<keyword evidence="11" id="KW-1185">Reference proteome</keyword>
<keyword evidence="8" id="KW-0539">Nucleus</keyword>
<feature type="compositionally biased region" description="Polar residues" evidence="9">
    <location>
        <begin position="142"/>
        <end position="155"/>
    </location>
</feature>
<evidence type="ECO:0000256" key="3">
    <source>
        <dbReference type="ARBA" id="ARBA00006922"/>
    </source>
</evidence>
<reference evidence="11" key="2">
    <citation type="submission" date="2015-01" db="EMBL/GenBank/DDBJ databases">
        <title>Evolutionary Origins and Diversification of the Mycorrhizal Mutualists.</title>
        <authorList>
            <consortium name="DOE Joint Genome Institute"/>
            <consortium name="Mycorrhizal Genomics Consortium"/>
            <person name="Kohler A."/>
            <person name="Kuo A."/>
            <person name="Nagy L.G."/>
            <person name="Floudas D."/>
            <person name="Copeland A."/>
            <person name="Barry K.W."/>
            <person name="Cichocki N."/>
            <person name="Veneault-Fourrey C."/>
            <person name="LaButti K."/>
            <person name="Lindquist E.A."/>
            <person name="Lipzen A."/>
            <person name="Lundell T."/>
            <person name="Morin E."/>
            <person name="Murat C."/>
            <person name="Riley R."/>
            <person name="Ohm R."/>
            <person name="Sun H."/>
            <person name="Tunlid A."/>
            <person name="Henrissat B."/>
            <person name="Grigoriev I.V."/>
            <person name="Hibbett D.S."/>
            <person name="Martin F."/>
        </authorList>
    </citation>
    <scope>NUCLEOTIDE SEQUENCE [LARGE SCALE GENOMIC DNA]</scope>
    <source>
        <strain evidence="11">h7</strain>
    </source>
</reference>
<sequence length="625" mass="64623">MATPSSSATSPSPPMPYLLPGAGSQQASTSTISDHSLERENKQKAVQKFLARAEIAMVTRALRARLAYASYKAQHNIPHVPLRDLEAQSQSQTASFNRTIAAKRKAVGATNYYNNPATQGPSTSGAGSLRRGGSGTMPPPASVSSPRTHASSGLGYSTYGEVASSLRHSSQAPNLYSSILAPPPTKHARTVHNPSDPPVPAPSRPAQSPRSRAPKPSPRSEAVRPQAKAKQASKSAKVVASPGRRRTKGGSIDKGKQKQRADDMDVDVDGDVDMKAAATLTSLLMHHKRPSITGSASSPRSSIDGSEVGSAYSYFAQSSTRTSGLNPAAPLSVAPSSSTIIAEPPMRSQTPPPSSGSSIKQHTTPRAAPTDSEAANLMLFLATSPSPLRPANKEAKDLAAYRALGGGSGPLRSKGRVLFPSTPATDPTPSGHQDVSASTGASYKPPALSRGGENSFTSSISSIGAELGGTMDESSDGQPATTNTGNAVPSSSIGSAPSQLLPSAPLPLPSAPSSPSGRKDPNLNPKATLLGVPGGSNHAPPLDFNFHEFINASPSPSRGTHGHGINVHNRTNLGLRADVGRKLFEEEQMRQAHAFQVAAAAAAIGSPGHRQEERPLGAGIDLIQS</sequence>
<keyword evidence="7" id="KW-0804">Transcription</keyword>
<feature type="region of interest" description="Disordered" evidence="9">
    <location>
        <begin position="111"/>
        <end position="156"/>
    </location>
</feature>
<evidence type="ECO:0000313" key="11">
    <source>
        <dbReference type="Proteomes" id="UP000053424"/>
    </source>
</evidence>
<feature type="compositionally biased region" description="Low complexity" evidence="9">
    <location>
        <begin position="1"/>
        <end position="10"/>
    </location>
</feature>